<accession>A0A1F4TRN0</accession>
<sequence>MSEELETIQPELPPEKSELELLAEELEATKQKYLRALADFDNYKKRSNLERDQFVQFANENLIKELLPIMDNFARALPTVKDEDVLKGLSLISKQLGDALGKFGLREIPAVNQPYDPNFHEAILQKESAGPEGINLEELQKGYSLHSRVIRPSMVIVSKKGAK</sequence>
<dbReference type="GO" id="GO:0042803">
    <property type="term" value="F:protein homodimerization activity"/>
    <property type="evidence" value="ECO:0007669"/>
    <property type="project" value="InterPro"/>
</dbReference>
<evidence type="ECO:0000256" key="3">
    <source>
        <dbReference type="ARBA" id="ARBA00011738"/>
    </source>
</evidence>
<dbReference type="Pfam" id="PF01025">
    <property type="entry name" value="GrpE"/>
    <property type="match status" value="1"/>
</dbReference>
<dbReference type="Proteomes" id="UP000178951">
    <property type="component" value="Unassembled WGS sequence"/>
</dbReference>
<evidence type="ECO:0000256" key="4">
    <source>
        <dbReference type="ARBA" id="ARBA00022490"/>
    </source>
</evidence>
<dbReference type="PANTHER" id="PTHR21237:SF23">
    <property type="entry name" value="GRPE PROTEIN HOMOLOG, MITOCHONDRIAL"/>
    <property type="match status" value="1"/>
</dbReference>
<keyword evidence="4 10" id="KW-0963">Cytoplasm</keyword>
<dbReference type="HAMAP" id="MF_01151">
    <property type="entry name" value="GrpE"/>
    <property type="match status" value="1"/>
</dbReference>
<keyword evidence="6 10" id="KW-0143">Chaperone</keyword>
<dbReference type="SUPFAM" id="SSF51064">
    <property type="entry name" value="Head domain of nucleotide exchange factor GrpE"/>
    <property type="match status" value="1"/>
</dbReference>
<dbReference type="GO" id="GO:0051087">
    <property type="term" value="F:protein-folding chaperone binding"/>
    <property type="evidence" value="ECO:0007669"/>
    <property type="project" value="InterPro"/>
</dbReference>
<dbReference type="PRINTS" id="PR00773">
    <property type="entry name" value="GRPEPROTEIN"/>
</dbReference>
<comment type="caution">
    <text evidence="13">The sequence shown here is derived from an EMBL/GenBank/DDBJ whole genome shotgun (WGS) entry which is preliminary data.</text>
</comment>
<reference evidence="13 14" key="1">
    <citation type="journal article" date="2016" name="Nat. Commun.">
        <title>Thousands of microbial genomes shed light on interconnected biogeochemical processes in an aquifer system.</title>
        <authorList>
            <person name="Anantharaman K."/>
            <person name="Brown C.T."/>
            <person name="Hug L.A."/>
            <person name="Sharon I."/>
            <person name="Castelle C.J."/>
            <person name="Probst A.J."/>
            <person name="Thomas B.C."/>
            <person name="Singh A."/>
            <person name="Wilkins M.J."/>
            <person name="Karaoz U."/>
            <person name="Brodie E.L."/>
            <person name="Williams K.H."/>
            <person name="Hubbard S.S."/>
            <person name="Banfield J.F."/>
        </authorList>
    </citation>
    <scope>NUCLEOTIDE SEQUENCE [LARGE SCALE GENOMIC DNA]</scope>
</reference>
<dbReference type="Gene3D" id="3.90.20.20">
    <property type="match status" value="1"/>
</dbReference>
<comment type="subunit">
    <text evidence="3 10">Homodimer.</text>
</comment>
<dbReference type="STRING" id="1802583.A2311_03440"/>
<dbReference type="EMBL" id="MEUF01000029">
    <property type="protein sequence ID" value="OGC35375.1"/>
    <property type="molecule type" value="Genomic_DNA"/>
</dbReference>
<dbReference type="CDD" id="cd00446">
    <property type="entry name" value="GrpE"/>
    <property type="match status" value="1"/>
</dbReference>
<name>A0A1F4TRN0_UNCSA</name>
<evidence type="ECO:0000256" key="6">
    <source>
        <dbReference type="ARBA" id="ARBA00023186"/>
    </source>
</evidence>
<evidence type="ECO:0000256" key="11">
    <source>
        <dbReference type="RuleBase" id="RU000639"/>
    </source>
</evidence>
<evidence type="ECO:0000256" key="12">
    <source>
        <dbReference type="RuleBase" id="RU004478"/>
    </source>
</evidence>
<comment type="function">
    <text evidence="7 10 11">Participates actively in the response to hyperosmotic and heat shock by preventing the aggregation of stress-denatured proteins, in association with DnaK and GrpE. It is the nucleotide exchange factor for DnaK and may function as a thermosensor. Unfolded proteins bind initially to DnaJ; upon interaction with the DnaJ-bound protein, DnaK hydrolyzes its bound ATP, resulting in the formation of a stable complex. GrpE releases ADP from DnaK; ATP binding to DnaK triggers the release of the substrate protein, thus completing the reaction cycle. Several rounds of ATP-dependent interactions between DnaJ, DnaK and GrpE are required for fully efficient folding.</text>
</comment>
<evidence type="ECO:0000256" key="7">
    <source>
        <dbReference type="ARBA" id="ARBA00053401"/>
    </source>
</evidence>
<dbReference type="Gene3D" id="2.30.22.10">
    <property type="entry name" value="Head domain of nucleotide exchange factor GrpE"/>
    <property type="match status" value="1"/>
</dbReference>
<comment type="similarity">
    <text evidence="2 10 12">Belongs to the GrpE family.</text>
</comment>
<evidence type="ECO:0000256" key="8">
    <source>
        <dbReference type="ARBA" id="ARBA00072274"/>
    </source>
</evidence>
<dbReference type="FunFam" id="2.30.22.10:FF:000001">
    <property type="entry name" value="Protein GrpE"/>
    <property type="match status" value="1"/>
</dbReference>
<organism evidence="13 14">
    <name type="scientific">candidate division WOR-1 bacterium RIFOXYB2_FULL_48_7</name>
    <dbReference type="NCBI Taxonomy" id="1802583"/>
    <lineage>
        <taxon>Bacteria</taxon>
        <taxon>Bacillati</taxon>
        <taxon>Saganbacteria</taxon>
    </lineage>
</organism>
<comment type="subcellular location">
    <subcellularLocation>
        <location evidence="1 10">Cytoplasm</location>
    </subcellularLocation>
</comment>
<dbReference type="GO" id="GO:0051082">
    <property type="term" value="F:unfolded protein binding"/>
    <property type="evidence" value="ECO:0007669"/>
    <property type="project" value="TreeGrafter"/>
</dbReference>
<evidence type="ECO:0000313" key="13">
    <source>
        <dbReference type="EMBL" id="OGC35375.1"/>
    </source>
</evidence>
<gene>
    <name evidence="10" type="primary">grpE</name>
    <name evidence="13" type="ORF">A2311_03440</name>
</gene>
<dbReference type="GO" id="GO:0005737">
    <property type="term" value="C:cytoplasm"/>
    <property type="evidence" value="ECO:0007669"/>
    <property type="project" value="UniProtKB-SubCell"/>
</dbReference>
<proteinExistence type="inferred from homology"/>
<evidence type="ECO:0000256" key="2">
    <source>
        <dbReference type="ARBA" id="ARBA00009054"/>
    </source>
</evidence>
<dbReference type="NCBIfam" id="NF010738">
    <property type="entry name" value="PRK14140.1"/>
    <property type="match status" value="1"/>
</dbReference>
<dbReference type="InterPro" id="IPR013805">
    <property type="entry name" value="GrpE_CC"/>
</dbReference>
<dbReference type="AlphaFoldDB" id="A0A1F4TRN0"/>
<protein>
    <recommendedName>
        <fullName evidence="8 10">Protein GrpE</fullName>
    </recommendedName>
    <alternativeName>
        <fullName evidence="9 10">HSP-70 cofactor</fullName>
    </alternativeName>
</protein>
<dbReference type="InterPro" id="IPR009012">
    <property type="entry name" value="GrpE_head"/>
</dbReference>
<evidence type="ECO:0000313" key="14">
    <source>
        <dbReference type="Proteomes" id="UP000178951"/>
    </source>
</evidence>
<dbReference type="GO" id="GO:0000774">
    <property type="term" value="F:adenyl-nucleotide exchange factor activity"/>
    <property type="evidence" value="ECO:0007669"/>
    <property type="project" value="InterPro"/>
</dbReference>
<evidence type="ECO:0000256" key="10">
    <source>
        <dbReference type="HAMAP-Rule" id="MF_01151"/>
    </source>
</evidence>
<dbReference type="GO" id="GO:0006457">
    <property type="term" value="P:protein folding"/>
    <property type="evidence" value="ECO:0007669"/>
    <property type="project" value="InterPro"/>
</dbReference>
<evidence type="ECO:0000256" key="5">
    <source>
        <dbReference type="ARBA" id="ARBA00023016"/>
    </source>
</evidence>
<dbReference type="InterPro" id="IPR000740">
    <property type="entry name" value="GrpE"/>
</dbReference>
<dbReference type="SUPFAM" id="SSF58014">
    <property type="entry name" value="Coiled-coil domain of nucleotide exchange factor GrpE"/>
    <property type="match status" value="1"/>
</dbReference>
<dbReference type="PANTHER" id="PTHR21237">
    <property type="entry name" value="GRPE PROTEIN"/>
    <property type="match status" value="1"/>
</dbReference>
<evidence type="ECO:0000256" key="1">
    <source>
        <dbReference type="ARBA" id="ARBA00004496"/>
    </source>
</evidence>
<evidence type="ECO:0000256" key="9">
    <source>
        <dbReference type="ARBA" id="ARBA00076414"/>
    </source>
</evidence>
<dbReference type="PROSITE" id="PS01071">
    <property type="entry name" value="GRPE"/>
    <property type="match status" value="1"/>
</dbReference>
<keyword evidence="5 10" id="KW-0346">Stress response</keyword>